<evidence type="ECO:0000313" key="2">
    <source>
        <dbReference type="EMBL" id="KZE63946.1"/>
    </source>
</evidence>
<name>A0A163PQ99_9BACL</name>
<reference evidence="3" key="1">
    <citation type="submission" date="2016-01" db="EMBL/GenBank/DDBJ databases">
        <title>Draft genome of Chromobacterium sp. F49.</title>
        <authorList>
            <person name="Hong K.W."/>
        </authorList>
    </citation>
    <scope>NUCLEOTIDE SEQUENCE [LARGE SCALE GENOMIC DNA]</scope>
    <source>
        <strain evidence="3">P7IIIA</strain>
    </source>
</reference>
<dbReference type="EMBL" id="LRFC01000038">
    <property type="protein sequence ID" value="KZE63946.1"/>
    <property type="molecule type" value="Genomic_DNA"/>
</dbReference>
<gene>
    <name evidence="2" type="ORF">AWM68_12605</name>
</gene>
<accession>A0A163PQ99</accession>
<keyword evidence="3" id="KW-1185">Reference proteome</keyword>
<evidence type="ECO:0000259" key="1">
    <source>
        <dbReference type="Pfam" id="PF11738"/>
    </source>
</evidence>
<sequence length="204" mass="23415">MDSFQPPVLVRTLTYAPGNIKIYYPQIEGRINPRIQQQVNQQIIQINQQLQQMQNPEARPGMYGEFAVKTNEQNILSIGFLNYAYTPMAAHGMTYIKSETWDLTTGRTYQLKDLFKPGANYVEVLNRLIKVQIKSRQIDTLEPFKSISPNQDYYIADKALVIYFQLYDLTAYAYGFPMFPISVFDLQNIIDENGPLGKLAVNGL</sequence>
<comment type="caution">
    <text evidence="2">The sequence shown here is derived from an EMBL/GenBank/DDBJ whole genome shotgun (WGS) entry which is preliminary data.</text>
</comment>
<dbReference type="Pfam" id="PF11738">
    <property type="entry name" value="DUF3298"/>
    <property type="match status" value="1"/>
</dbReference>
<dbReference type="InterPro" id="IPR021729">
    <property type="entry name" value="DUF3298"/>
</dbReference>
<dbReference type="OrthoDB" id="5637at2"/>
<proteinExistence type="predicted"/>
<organism evidence="2 3">
    <name type="scientific">Fictibacillus phosphorivorans</name>
    <dbReference type="NCBI Taxonomy" id="1221500"/>
    <lineage>
        <taxon>Bacteria</taxon>
        <taxon>Bacillati</taxon>
        <taxon>Bacillota</taxon>
        <taxon>Bacilli</taxon>
        <taxon>Bacillales</taxon>
        <taxon>Fictibacillaceae</taxon>
        <taxon>Fictibacillus</taxon>
    </lineage>
</organism>
<dbReference type="Gene3D" id="3.90.640.20">
    <property type="entry name" value="Heat-shock cognate protein, ATPase"/>
    <property type="match status" value="1"/>
</dbReference>
<feature type="domain" description="DUF3298" evidence="1">
    <location>
        <begin position="112"/>
        <end position="182"/>
    </location>
</feature>
<dbReference type="InterPro" id="IPR037126">
    <property type="entry name" value="PdaC/RsiV-like_sf"/>
</dbReference>
<dbReference type="Proteomes" id="UP000076567">
    <property type="component" value="Unassembled WGS sequence"/>
</dbReference>
<dbReference type="AlphaFoldDB" id="A0A163PQ99"/>
<dbReference type="Gene3D" id="3.30.565.40">
    <property type="entry name" value="Fervidobacterium nodosum Rt17-B1 like"/>
    <property type="match status" value="1"/>
</dbReference>
<evidence type="ECO:0000313" key="3">
    <source>
        <dbReference type="Proteomes" id="UP000076567"/>
    </source>
</evidence>
<protein>
    <recommendedName>
        <fullName evidence="1">DUF3298 domain-containing protein</fullName>
    </recommendedName>
</protein>
<dbReference type="RefSeq" id="WP_066244827.1">
    <property type="nucleotide sequence ID" value="NZ_LRFC01000038.1"/>
</dbReference>